<keyword evidence="4 9" id="KW-1003">Cell membrane</keyword>
<comment type="subcellular location">
    <subcellularLocation>
        <location evidence="1 9">Cell inner membrane</location>
        <topology evidence="1 9">Single-pass membrane protein</topology>
    </subcellularLocation>
</comment>
<feature type="transmembrane region" description="Helical" evidence="9">
    <location>
        <begin position="20"/>
        <end position="41"/>
    </location>
</feature>
<feature type="domain" description="AprE-like beta-barrel" evidence="12">
    <location>
        <begin position="321"/>
        <end position="409"/>
    </location>
</feature>
<keyword evidence="8 9" id="KW-0472">Membrane</keyword>
<dbReference type="EMBL" id="JAOCZP010000003">
    <property type="protein sequence ID" value="MCT7375558.1"/>
    <property type="molecule type" value="Genomic_DNA"/>
</dbReference>
<evidence type="ECO:0000256" key="2">
    <source>
        <dbReference type="ARBA" id="ARBA00009477"/>
    </source>
</evidence>
<evidence type="ECO:0000256" key="4">
    <source>
        <dbReference type="ARBA" id="ARBA00022475"/>
    </source>
</evidence>
<sequence>MELEFLPGHLEILERSPSRVGRLVALAIMVLCTLALLWSIFGKIDVIASAPGRIIASQYSKVVQAPELGEISSIHASDGQSVTRGDILVELVPISAEAEAERLDAQVEFSILEITRLEALLTDDPGSFDPPKGIAPAKVARVRERLMSAYQEQQAEEETFTAQLAHNTVQQEAAQRDIVELEMLLSNMRERYEGREELFKKGHFPRLKLLELKEQLLSRERELLAKRSELEVLKTDVKTLESQRQQQRTERRRTLMEQLDQERRKLVDLRQEHIKAKERARHLTIRAPVDGVVQQLAVHTIGGIVTAGQELMMVVPDEAALEAEVKVLNKDIGFLLPGQPVELKIESFPYTRYGTVKGKILHVSRDSVTDEQLGLIYPAHIRLSARAIAVDGKDVLLATGMQVTAEIKTDSRRVIDYLLSPLMDHQHNAMRER</sequence>
<accession>A0ABT2LQA0</accession>
<keyword evidence="10" id="KW-0175">Coiled coil</keyword>
<dbReference type="PANTHER" id="PTHR30386">
    <property type="entry name" value="MEMBRANE FUSION SUBUNIT OF EMRAB-TOLC MULTIDRUG EFFLUX PUMP"/>
    <property type="match status" value="1"/>
</dbReference>
<evidence type="ECO:0000256" key="5">
    <source>
        <dbReference type="ARBA" id="ARBA00022519"/>
    </source>
</evidence>
<feature type="coiled-coil region" evidence="10">
    <location>
        <begin position="223"/>
        <end position="279"/>
    </location>
</feature>
<evidence type="ECO:0000313" key="14">
    <source>
        <dbReference type="Proteomes" id="UP001320831"/>
    </source>
</evidence>
<evidence type="ECO:0000259" key="11">
    <source>
        <dbReference type="Pfam" id="PF25917"/>
    </source>
</evidence>
<reference evidence="13 14" key="1">
    <citation type="submission" date="2022-09" db="EMBL/GenBank/DDBJ databases">
        <title>Chelativorans salina sp. nov., a novel slightly halophilic bacterium isolated from a saline lake sediment enrichment.</title>
        <authorList>
            <person name="Gao L."/>
            <person name="Fang B.-Z."/>
            <person name="Li W.-J."/>
        </authorList>
    </citation>
    <scope>NUCLEOTIDE SEQUENCE [LARGE SCALE GENOMIC DNA]</scope>
    <source>
        <strain evidence="13 14">EGI FJ00035</strain>
    </source>
</reference>
<gene>
    <name evidence="13" type="ORF">N5A92_11000</name>
</gene>
<protein>
    <recommendedName>
        <fullName evidence="9">Membrane fusion protein (MFP) family protein</fullName>
    </recommendedName>
</protein>
<keyword evidence="14" id="KW-1185">Reference proteome</keyword>
<comment type="similarity">
    <text evidence="2 9">Belongs to the membrane fusion protein (MFP) (TC 8.A.1) family.</text>
</comment>
<dbReference type="InterPro" id="IPR058982">
    <property type="entry name" value="Beta-barrel_AprE"/>
</dbReference>
<evidence type="ECO:0000313" key="13">
    <source>
        <dbReference type="EMBL" id="MCT7375558.1"/>
    </source>
</evidence>
<evidence type="ECO:0000256" key="8">
    <source>
        <dbReference type="ARBA" id="ARBA00023136"/>
    </source>
</evidence>
<feature type="domain" description="Multidrug resistance protein MdtA-like barrel-sandwich hybrid" evidence="11">
    <location>
        <begin position="69"/>
        <end position="315"/>
    </location>
</feature>
<organism evidence="13 14">
    <name type="scientific">Chelativorans salis</name>
    <dbReference type="NCBI Taxonomy" id="2978478"/>
    <lineage>
        <taxon>Bacteria</taxon>
        <taxon>Pseudomonadati</taxon>
        <taxon>Pseudomonadota</taxon>
        <taxon>Alphaproteobacteria</taxon>
        <taxon>Hyphomicrobiales</taxon>
        <taxon>Phyllobacteriaceae</taxon>
        <taxon>Chelativorans</taxon>
    </lineage>
</organism>
<dbReference type="NCBIfam" id="TIGR01843">
    <property type="entry name" value="type_I_hlyD"/>
    <property type="match status" value="1"/>
</dbReference>
<evidence type="ECO:0000256" key="7">
    <source>
        <dbReference type="ARBA" id="ARBA00022989"/>
    </source>
</evidence>
<evidence type="ECO:0000256" key="10">
    <source>
        <dbReference type="SAM" id="Coils"/>
    </source>
</evidence>
<evidence type="ECO:0000256" key="6">
    <source>
        <dbReference type="ARBA" id="ARBA00022692"/>
    </source>
</evidence>
<comment type="caution">
    <text evidence="13">The sequence shown here is derived from an EMBL/GenBank/DDBJ whole genome shotgun (WGS) entry which is preliminary data.</text>
</comment>
<dbReference type="InterPro" id="IPR050739">
    <property type="entry name" value="MFP"/>
</dbReference>
<dbReference type="InterPro" id="IPR010129">
    <property type="entry name" value="T1SS_HlyD"/>
</dbReference>
<dbReference type="RefSeq" id="WP_260902608.1">
    <property type="nucleotide sequence ID" value="NZ_JAOCZP010000003.1"/>
</dbReference>
<dbReference type="PRINTS" id="PR01490">
    <property type="entry name" value="RTXTOXIND"/>
</dbReference>
<keyword evidence="6 9" id="KW-0812">Transmembrane</keyword>
<proteinExistence type="inferred from homology"/>
<dbReference type="Proteomes" id="UP001320831">
    <property type="component" value="Unassembled WGS sequence"/>
</dbReference>
<name>A0ABT2LQA0_9HYPH</name>
<evidence type="ECO:0000256" key="9">
    <source>
        <dbReference type="RuleBase" id="RU365093"/>
    </source>
</evidence>
<evidence type="ECO:0000256" key="1">
    <source>
        <dbReference type="ARBA" id="ARBA00004377"/>
    </source>
</evidence>
<keyword evidence="5 9" id="KW-0997">Cell inner membrane</keyword>
<dbReference type="InterPro" id="IPR058625">
    <property type="entry name" value="MdtA-like_BSH"/>
</dbReference>
<evidence type="ECO:0000256" key="3">
    <source>
        <dbReference type="ARBA" id="ARBA00022448"/>
    </source>
</evidence>
<dbReference type="Pfam" id="PF26002">
    <property type="entry name" value="Beta-barrel_AprE"/>
    <property type="match status" value="1"/>
</dbReference>
<evidence type="ECO:0000259" key="12">
    <source>
        <dbReference type="Pfam" id="PF26002"/>
    </source>
</evidence>
<dbReference type="PANTHER" id="PTHR30386:SF27">
    <property type="entry name" value="MEMBRANE FUSION PROTEIN (MFP) FAMILY PROTEIN"/>
    <property type="match status" value="1"/>
</dbReference>
<dbReference type="Pfam" id="PF25917">
    <property type="entry name" value="BSH_RND"/>
    <property type="match status" value="1"/>
</dbReference>
<dbReference type="Gene3D" id="2.40.30.170">
    <property type="match status" value="1"/>
</dbReference>
<keyword evidence="7 9" id="KW-1133">Transmembrane helix</keyword>
<keyword evidence="3 9" id="KW-0813">Transport</keyword>